<keyword evidence="12 15" id="KW-0648">Protein biosynthesis</keyword>
<comment type="similarity">
    <text evidence="2 15">Belongs to the phenylalanyl-tRNA synthetase beta subunit family. Type 1 subfamily.</text>
</comment>
<keyword evidence="7 15" id="KW-0479">Metal-binding</keyword>
<evidence type="ECO:0000256" key="1">
    <source>
        <dbReference type="ARBA" id="ARBA00004496"/>
    </source>
</evidence>
<evidence type="ECO:0000256" key="6">
    <source>
        <dbReference type="ARBA" id="ARBA00022598"/>
    </source>
</evidence>
<dbReference type="Pfam" id="PF03147">
    <property type="entry name" value="FDX-ACB"/>
    <property type="match status" value="1"/>
</dbReference>
<keyword evidence="11" id="KW-0694">RNA-binding</keyword>
<reference evidence="16 17" key="1">
    <citation type="submission" date="2019-03" db="EMBL/GenBank/DDBJ databases">
        <title>Genomics of glacier-inhabiting Cryobacterium strains.</title>
        <authorList>
            <person name="Liu Q."/>
            <person name="Xin Y.-H."/>
        </authorList>
    </citation>
    <scope>NUCLEOTIDE SEQUENCE [LARGE SCALE GENOMIC DNA]</scope>
    <source>
        <strain evidence="16 17">Hh15</strain>
    </source>
</reference>
<comment type="cofactor">
    <cofactor evidence="15">
        <name>Mg(2+)</name>
        <dbReference type="ChEBI" id="CHEBI:18420"/>
    </cofactor>
    <text evidence="15">Binds 2 magnesium ions per tetramer.</text>
</comment>
<dbReference type="InterPro" id="IPR005121">
    <property type="entry name" value="Fdx_antiC-bd"/>
</dbReference>
<keyword evidence="10 15" id="KW-0460">Magnesium</keyword>
<keyword evidence="6 15" id="KW-0436">Ligase</keyword>
<dbReference type="PROSITE" id="PS51483">
    <property type="entry name" value="B5"/>
    <property type="match status" value="1"/>
</dbReference>
<dbReference type="SUPFAM" id="SSF56037">
    <property type="entry name" value="PheT/TilS domain"/>
    <property type="match status" value="1"/>
</dbReference>
<dbReference type="InterPro" id="IPR009061">
    <property type="entry name" value="DNA-bd_dom_put_sf"/>
</dbReference>
<dbReference type="PANTHER" id="PTHR10947">
    <property type="entry name" value="PHENYLALANYL-TRNA SYNTHETASE BETA CHAIN AND LEUCINE-RICH REPEAT-CONTAINING PROTEIN 47"/>
    <property type="match status" value="1"/>
</dbReference>
<evidence type="ECO:0000256" key="15">
    <source>
        <dbReference type="HAMAP-Rule" id="MF_00283"/>
    </source>
</evidence>
<dbReference type="SMART" id="SM00873">
    <property type="entry name" value="B3_4"/>
    <property type="match status" value="1"/>
</dbReference>
<dbReference type="Gene3D" id="3.30.930.10">
    <property type="entry name" value="Bira Bifunctional Protein, Domain 2"/>
    <property type="match status" value="1"/>
</dbReference>
<keyword evidence="8 15" id="KW-0547">Nucleotide-binding</keyword>
<keyword evidence="13 15" id="KW-0030">Aminoacyl-tRNA synthetase</keyword>
<accession>A0A1H8K238</accession>
<dbReference type="SUPFAM" id="SSF54991">
    <property type="entry name" value="Anticodon-binding domain of PheRS"/>
    <property type="match status" value="1"/>
</dbReference>
<dbReference type="PANTHER" id="PTHR10947:SF0">
    <property type="entry name" value="PHENYLALANINE--TRNA LIGASE BETA SUBUNIT"/>
    <property type="match status" value="1"/>
</dbReference>
<keyword evidence="4 15" id="KW-0963">Cytoplasm</keyword>
<protein>
    <recommendedName>
        <fullName evidence="15">Phenylalanine--tRNA ligase beta subunit</fullName>
        <ecNumber evidence="15">6.1.1.20</ecNumber>
    </recommendedName>
    <alternativeName>
        <fullName evidence="15">Phenylalanyl-tRNA synthetase beta subunit</fullName>
        <shortName evidence="15">PheRS</shortName>
    </alternativeName>
</protein>
<evidence type="ECO:0000256" key="12">
    <source>
        <dbReference type="ARBA" id="ARBA00022917"/>
    </source>
</evidence>
<dbReference type="EC" id="6.1.1.20" evidence="15"/>
<evidence type="ECO:0000313" key="16">
    <source>
        <dbReference type="EMBL" id="TFB95139.1"/>
    </source>
</evidence>
<comment type="catalytic activity">
    <reaction evidence="14 15">
        <text>tRNA(Phe) + L-phenylalanine + ATP = L-phenylalanyl-tRNA(Phe) + AMP + diphosphate + H(+)</text>
        <dbReference type="Rhea" id="RHEA:19413"/>
        <dbReference type="Rhea" id="RHEA-COMP:9668"/>
        <dbReference type="Rhea" id="RHEA-COMP:9699"/>
        <dbReference type="ChEBI" id="CHEBI:15378"/>
        <dbReference type="ChEBI" id="CHEBI:30616"/>
        <dbReference type="ChEBI" id="CHEBI:33019"/>
        <dbReference type="ChEBI" id="CHEBI:58095"/>
        <dbReference type="ChEBI" id="CHEBI:78442"/>
        <dbReference type="ChEBI" id="CHEBI:78531"/>
        <dbReference type="ChEBI" id="CHEBI:456215"/>
        <dbReference type="EC" id="6.1.1.20"/>
    </reaction>
</comment>
<dbReference type="HAMAP" id="MF_00283">
    <property type="entry name" value="Phe_tRNA_synth_beta1"/>
    <property type="match status" value="1"/>
</dbReference>
<evidence type="ECO:0000256" key="8">
    <source>
        <dbReference type="ARBA" id="ARBA00022741"/>
    </source>
</evidence>
<gene>
    <name evidence="15" type="primary">pheT</name>
    <name evidence="16" type="ORF">E3O10_00885</name>
</gene>
<feature type="binding site" evidence="15">
    <location>
        <position position="483"/>
    </location>
    <ligand>
        <name>Mg(2+)</name>
        <dbReference type="ChEBI" id="CHEBI:18420"/>
        <note>shared with alpha subunit</note>
    </ligand>
</feature>
<dbReference type="InterPro" id="IPR005147">
    <property type="entry name" value="tRNA_synthase_B5-dom"/>
</dbReference>
<dbReference type="InterPro" id="IPR012340">
    <property type="entry name" value="NA-bd_OB-fold"/>
</dbReference>
<dbReference type="OrthoDB" id="9805455at2"/>
<feature type="binding site" evidence="15">
    <location>
        <position position="482"/>
    </location>
    <ligand>
        <name>Mg(2+)</name>
        <dbReference type="ChEBI" id="CHEBI:18420"/>
        <note>shared with alpha subunit</note>
    </ligand>
</feature>
<comment type="subcellular location">
    <subcellularLocation>
        <location evidence="1 15">Cytoplasm</location>
    </subcellularLocation>
</comment>
<dbReference type="EMBL" id="SOFF01000003">
    <property type="protein sequence ID" value="TFB95139.1"/>
    <property type="molecule type" value="Genomic_DNA"/>
</dbReference>
<comment type="caution">
    <text evidence="15">Lacks conserved residue(s) required for the propagation of feature annotation.</text>
</comment>
<sequence>MRVPLSWLGEYVDLAPGTTPEDVHAALVSVGLEEEDIHRFEVSGPIVVGEVLEFVGEEQTNGKTINWCQVRVAPGDELAADGGPAVHGIICGAHNFAVGDKVVVTLPGASLPGPFPIAARKTYGHVSDGMIASARELGLGDEHDGILLLKNLGIDAPVGTDAIALLGLDDSAVEINVTPDRGYAFSIRGVAREYSHATGVPFRDPALALTVVAPVTRFPVTIDDQAPIRDRSGSSVFVTRVVRGVDPTRPTPAWMIARLGLVGVRSISLVVDITNYVMFELGQPLHGYDLDKLTGGIIVRRAVEGEKFTTLDAVTRTLSVEDLLITDESGPIGLAGVMGGASTEINSKTVNVLVEAANFDPVSIARSARRHKLPSEASKRFERGVDPRVAAVAAARVVQLLVDLAGGVADDLGSVYDTTTAPLPIVLPTGFVSGLIGLNYTGDEVRDALVEVGASLHDVGGVLHVTPPTWRPDLTDKWTLAEEVARIVGYDRIPSVLPVAPPGRGLTRTQTLRRTVAQTLAATGHTEVLTYPFVSERANNLFGVPVSPAQTDAGASAADAGAASAAPVLVAQMKVANPLDGEAPFLRTSMLPGLLQIAHRNRSRGLVDLAIYEQGLVFRPEAGVTYGTAVLPAGGARPSAEAEAALIAGIVPQPLLVGVVLVGNDVRHQPGLPAVAAGWQSALAAVQQVALATGVRIEVRQGRHPALHPGRTAELFVTVPAATSAASTVSVGFAGELLPTVADDYDLPAVVAVAEINLGLVFAQADGTRTVTPIRTMPAATQDLSLVVAVTVPAATLLAAVAEGAGDLLENIDLVDDYRGAGVEPGQKSLTFALRFRGEERTLTAAEASAARLAGVAVAAERFGATLRE</sequence>
<dbReference type="InterPro" id="IPR041616">
    <property type="entry name" value="PheRS_beta_core"/>
</dbReference>
<dbReference type="SMART" id="SM00874">
    <property type="entry name" value="B5"/>
    <property type="match status" value="1"/>
</dbReference>
<dbReference type="InterPro" id="IPR002547">
    <property type="entry name" value="tRNA-bd_dom"/>
</dbReference>
<dbReference type="Pfam" id="PF03483">
    <property type="entry name" value="B3_4"/>
    <property type="match status" value="1"/>
</dbReference>
<comment type="subunit">
    <text evidence="3 15">Tetramer of two alpha and two beta subunits.</text>
</comment>
<dbReference type="InterPro" id="IPR045864">
    <property type="entry name" value="aa-tRNA-synth_II/BPL/LPL"/>
</dbReference>
<evidence type="ECO:0000256" key="9">
    <source>
        <dbReference type="ARBA" id="ARBA00022840"/>
    </source>
</evidence>
<dbReference type="SUPFAM" id="SSF55681">
    <property type="entry name" value="Class II aaRS and biotin synthetases"/>
    <property type="match status" value="1"/>
</dbReference>
<dbReference type="SMART" id="SM00896">
    <property type="entry name" value="FDX-ACB"/>
    <property type="match status" value="1"/>
</dbReference>
<evidence type="ECO:0000256" key="7">
    <source>
        <dbReference type="ARBA" id="ARBA00022723"/>
    </source>
</evidence>
<dbReference type="InterPro" id="IPR020825">
    <property type="entry name" value="Phe-tRNA_synthase-like_B3/B4"/>
</dbReference>
<evidence type="ECO:0000256" key="10">
    <source>
        <dbReference type="ARBA" id="ARBA00022842"/>
    </source>
</evidence>
<evidence type="ECO:0000256" key="4">
    <source>
        <dbReference type="ARBA" id="ARBA00022490"/>
    </source>
</evidence>
<evidence type="ECO:0000256" key="3">
    <source>
        <dbReference type="ARBA" id="ARBA00011209"/>
    </source>
</evidence>
<dbReference type="SUPFAM" id="SSF50249">
    <property type="entry name" value="Nucleic acid-binding proteins"/>
    <property type="match status" value="1"/>
</dbReference>
<dbReference type="Pfam" id="PF03484">
    <property type="entry name" value="B5"/>
    <property type="match status" value="1"/>
</dbReference>
<keyword evidence="9 15" id="KW-0067">ATP-binding</keyword>
<dbReference type="GO" id="GO:0000049">
    <property type="term" value="F:tRNA binding"/>
    <property type="evidence" value="ECO:0007669"/>
    <property type="project" value="UniProtKB-UniRule"/>
</dbReference>
<dbReference type="GO" id="GO:0005524">
    <property type="term" value="F:ATP binding"/>
    <property type="evidence" value="ECO:0007669"/>
    <property type="project" value="UniProtKB-UniRule"/>
</dbReference>
<dbReference type="STRING" id="1424661.SAMN05216281_11716"/>
<dbReference type="Gene3D" id="3.30.56.10">
    <property type="match status" value="2"/>
</dbReference>
<proteinExistence type="inferred from homology"/>
<dbReference type="InterPro" id="IPR005146">
    <property type="entry name" value="B3/B4_tRNA-bd"/>
</dbReference>
<dbReference type="GO" id="GO:0004826">
    <property type="term" value="F:phenylalanine-tRNA ligase activity"/>
    <property type="evidence" value="ECO:0007669"/>
    <property type="project" value="UniProtKB-UniRule"/>
</dbReference>
<dbReference type="Gene3D" id="3.30.70.380">
    <property type="entry name" value="Ferrodoxin-fold anticodon-binding domain"/>
    <property type="match status" value="1"/>
</dbReference>
<comment type="caution">
    <text evidence="16">The sequence shown here is derived from an EMBL/GenBank/DDBJ whole genome shotgun (WGS) entry which is preliminary data.</text>
</comment>
<feature type="binding site" evidence="15">
    <location>
        <position position="473"/>
    </location>
    <ligand>
        <name>Mg(2+)</name>
        <dbReference type="ChEBI" id="CHEBI:18420"/>
        <note>shared with alpha subunit</note>
    </ligand>
</feature>
<dbReference type="InterPro" id="IPR033714">
    <property type="entry name" value="tRNA_bind_bactPheRS"/>
</dbReference>
<dbReference type="SUPFAM" id="SSF46955">
    <property type="entry name" value="Putative DNA-binding domain"/>
    <property type="match status" value="1"/>
</dbReference>
<dbReference type="InterPro" id="IPR004532">
    <property type="entry name" value="Phe-tRNA-ligase_IIc_bsu_bact"/>
</dbReference>
<dbReference type="RefSeq" id="WP_092111694.1">
    <property type="nucleotide sequence ID" value="NZ_FOCN01000017.1"/>
</dbReference>
<dbReference type="NCBIfam" id="TIGR00472">
    <property type="entry name" value="pheT_bact"/>
    <property type="match status" value="1"/>
</dbReference>
<dbReference type="InterPro" id="IPR036690">
    <property type="entry name" value="Fdx_antiC-bd_sf"/>
</dbReference>
<keyword evidence="17" id="KW-1185">Reference proteome</keyword>
<dbReference type="GO" id="GO:0006432">
    <property type="term" value="P:phenylalanyl-tRNA aminoacylation"/>
    <property type="evidence" value="ECO:0007669"/>
    <property type="project" value="UniProtKB-UniRule"/>
</dbReference>
<dbReference type="GO" id="GO:0000287">
    <property type="term" value="F:magnesium ion binding"/>
    <property type="evidence" value="ECO:0007669"/>
    <property type="project" value="UniProtKB-UniRule"/>
</dbReference>
<dbReference type="InterPro" id="IPR045060">
    <property type="entry name" value="Phe-tRNA-ligase_IIc_bsu"/>
</dbReference>
<dbReference type="Gene3D" id="3.50.40.10">
    <property type="entry name" value="Phenylalanyl-trna Synthetase, Chain B, domain 3"/>
    <property type="match status" value="1"/>
</dbReference>
<keyword evidence="5" id="KW-0820">tRNA-binding</keyword>
<dbReference type="Proteomes" id="UP000297654">
    <property type="component" value="Unassembled WGS sequence"/>
</dbReference>
<dbReference type="CDD" id="cd02796">
    <property type="entry name" value="tRNA_bind_bactPheRS"/>
    <property type="match status" value="1"/>
</dbReference>
<evidence type="ECO:0000313" key="17">
    <source>
        <dbReference type="Proteomes" id="UP000297654"/>
    </source>
</evidence>
<dbReference type="GO" id="GO:0009328">
    <property type="term" value="C:phenylalanine-tRNA ligase complex"/>
    <property type="evidence" value="ECO:0007669"/>
    <property type="project" value="TreeGrafter"/>
</dbReference>
<dbReference type="AlphaFoldDB" id="A0A1H8K238"/>
<evidence type="ECO:0000256" key="13">
    <source>
        <dbReference type="ARBA" id="ARBA00023146"/>
    </source>
</evidence>
<dbReference type="PROSITE" id="PS51447">
    <property type="entry name" value="FDX_ACB"/>
    <property type="match status" value="1"/>
</dbReference>
<evidence type="ECO:0000256" key="11">
    <source>
        <dbReference type="ARBA" id="ARBA00022884"/>
    </source>
</evidence>
<dbReference type="Gene3D" id="2.40.50.140">
    <property type="entry name" value="Nucleic acid-binding proteins"/>
    <property type="match status" value="1"/>
</dbReference>
<evidence type="ECO:0000256" key="14">
    <source>
        <dbReference type="ARBA" id="ARBA00049255"/>
    </source>
</evidence>
<organism evidence="16 17">
    <name type="scientific">Cryobacterium luteum</name>
    <dbReference type="NCBI Taxonomy" id="1424661"/>
    <lineage>
        <taxon>Bacteria</taxon>
        <taxon>Bacillati</taxon>
        <taxon>Actinomycetota</taxon>
        <taxon>Actinomycetes</taxon>
        <taxon>Micrococcales</taxon>
        <taxon>Microbacteriaceae</taxon>
        <taxon>Cryobacterium</taxon>
    </lineage>
</organism>
<dbReference type="PROSITE" id="PS50886">
    <property type="entry name" value="TRBD"/>
    <property type="match status" value="1"/>
</dbReference>
<evidence type="ECO:0000256" key="5">
    <source>
        <dbReference type="ARBA" id="ARBA00022555"/>
    </source>
</evidence>
<evidence type="ECO:0000256" key="2">
    <source>
        <dbReference type="ARBA" id="ARBA00008653"/>
    </source>
</evidence>
<name>A0A1H8K238_9MICO</name>
<dbReference type="Pfam" id="PF17759">
    <property type="entry name" value="tRNA_synthFbeta"/>
    <property type="match status" value="1"/>
</dbReference>